<feature type="non-terminal residue" evidence="1">
    <location>
        <position position="151"/>
    </location>
</feature>
<dbReference type="GO" id="GO:0016301">
    <property type="term" value="F:kinase activity"/>
    <property type="evidence" value="ECO:0007669"/>
    <property type="project" value="UniProtKB-KW"/>
</dbReference>
<dbReference type="EMBL" id="GDID01002315">
    <property type="protein sequence ID" value="JAP94291.1"/>
    <property type="molecule type" value="Transcribed_RNA"/>
</dbReference>
<name>A0A146KFU9_9EUKA</name>
<dbReference type="Gene3D" id="3.90.1200.10">
    <property type="match status" value="1"/>
</dbReference>
<organism evidence="1">
    <name type="scientific">Trepomonas sp. PC1</name>
    <dbReference type="NCBI Taxonomy" id="1076344"/>
    <lineage>
        <taxon>Eukaryota</taxon>
        <taxon>Metamonada</taxon>
        <taxon>Diplomonadida</taxon>
        <taxon>Hexamitidae</taxon>
        <taxon>Hexamitinae</taxon>
        <taxon>Trepomonas</taxon>
    </lineage>
</organism>
<evidence type="ECO:0000313" key="1">
    <source>
        <dbReference type="EMBL" id="JAP94291.1"/>
    </source>
</evidence>
<keyword evidence="1" id="KW-0808">Transferase</keyword>
<proteinExistence type="predicted"/>
<sequence length="151" mass="18196">MIYMQIYSDQVQVFRLIMVIIPNVKLTRKFQNSDKHSDNILFVSDDRVRFIDFEYTSVYYNFYELACFVAEFTGIECNLHYQASDTEKVKILTECFGDFEDQDLILLKQFEIICFGVWAVWGHQMGYEKYSQNRKMKFMELIFEFTENLKN</sequence>
<dbReference type="AlphaFoldDB" id="A0A146KFU9"/>
<keyword evidence="1" id="KW-0418">Kinase</keyword>
<protein>
    <submittedName>
        <fullName evidence="1">Ethanolamine kinase, putative</fullName>
    </submittedName>
</protein>
<gene>
    <name evidence="1" type="ORF">TPC1_13116</name>
</gene>
<accession>A0A146KFU9</accession>
<dbReference type="SUPFAM" id="SSF56112">
    <property type="entry name" value="Protein kinase-like (PK-like)"/>
    <property type="match status" value="1"/>
</dbReference>
<reference evidence="1" key="1">
    <citation type="submission" date="2015-07" db="EMBL/GenBank/DDBJ databases">
        <title>Adaptation to a free-living lifestyle via gene acquisitions in the diplomonad Trepomonas sp. PC1.</title>
        <authorList>
            <person name="Xu F."/>
            <person name="Jerlstrom-Hultqvist J."/>
            <person name="Kolisko M."/>
            <person name="Simpson A.G.B."/>
            <person name="Roger A.J."/>
            <person name="Svard S.G."/>
            <person name="Andersson J.O."/>
        </authorList>
    </citation>
    <scope>NUCLEOTIDE SEQUENCE</scope>
    <source>
        <strain evidence="1">PC1</strain>
    </source>
</reference>
<dbReference type="InterPro" id="IPR011009">
    <property type="entry name" value="Kinase-like_dom_sf"/>
</dbReference>